<evidence type="ECO:0008006" key="3">
    <source>
        <dbReference type="Google" id="ProtNLM"/>
    </source>
</evidence>
<comment type="caution">
    <text evidence="1">The sequence shown here is derived from an EMBL/GenBank/DDBJ whole genome shotgun (WGS) entry which is preliminary data.</text>
</comment>
<dbReference type="SUPFAM" id="SSF52047">
    <property type="entry name" value="RNI-like"/>
    <property type="match status" value="1"/>
</dbReference>
<gene>
    <name evidence="1" type="ORF">R3P38DRAFT_3296183</name>
</gene>
<protein>
    <recommendedName>
        <fullName evidence="3">F-box domain-containing protein</fullName>
    </recommendedName>
</protein>
<dbReference type="AlphaFoldDB" id="A0AAV9ZA23"/>
<evidence type="ECO:0000313" key="1">
    <source>
        <dbReference type="EMBL" id="KAK6974903.1"/>
    </source>
</evidence>
<sequence length="529" mass="61405">MHPCLAIPEILELVVQSVGLEKNSTVLRRDLDERWTVDRALAALAGTCKHFHEFAQNELWKDQDGILNLIRCMPKDLWEFEYDVWGNRTSLKWNREVRPTDWDRVSKNAARVQSLTIRDSLYPELTTAYEMLSHGVPGGWFLPNLQHLCWNDYPGDLACINLFLGPRLTSIEFKKIHDDRCPTALETLAQTHPQLESVIVEGVTTRAKDEDRMRLRDFIRQLPHLQNLKGHYIDPDTFHRLGAESGLYGLTTSPLTFRDFVGHTDTDGTMFPDLQRLYIDSRECKFTHEEPEMEQLLHFLRVCNSPPLRFVSFVFMRNWNWNQLEEFYTLLARHRTARNTLEDVLVSFHGERLQKWNPHPNDIFRPLLHCNNLVVLHIGVPAGYDLDDKTIADMASAWPRLRTLSFDSYSNYEPKCTLMALYHIARNCQQLDWLALTFNASDVPDIPVSSEGLPQCALKTLDVGGSPIRNRFIGDVADFIDFSFNRITRISTMVQGSHRKVQNTKRPKRKIWAKVEGELFWLRSCKDEV</sequence>
<dbReference type="EMBL" id="JAWWNJ010000178">
    <property type="protein sequence ID" value="KAK6974903.1"/>
    <property type="molecule type" value="Genomic_DNA"/>
</dbReference>
<reference evidence="1 2" key="1">
    <citation type="journal article" date="2024" name="J Genomics">
        <title>Draft genome sequencing and assembly of Favolaschia claudopus CIRM-BRFM 2984 isolated from oak limbs.</title>
        <authorList>
            <person name="Navarro D."/>
            <person name="Drula E."/>
            <person name="Chaduli D."/>
            <person name="Cazenave R."/>
            <person name="Ahrendt S."/>
            <person name="Wang J."/>
            <person name="Lipzen A."/>
            <person name="Daum C."/>
            <person name="Barry K."/>
            <person name="Grigoriev I.V."/>
            <person name="Favel A."/>
            <person name="Rosso M.N."/>
            <person name="Martin F."/>
        </authorList>
    </citation>
    <scope>NUCLEOTIDE SEQUENCE [LARGE SCALE GENOMIC DNA]</scope>
    <source>
        <strain evidence="1 2">CIRM-BRFM 2984</strain>
    </source>
</reference>
<organism evidence="1 2">
    <name type="scientific">Favolaschia claudopus</name>
    <dbReference type="NCBI Taxonomy" id="2862362"/>
    <lineage>
        <taxon>Eukaryota</taxon>
        <taxon>Fungi</taxon>
        <taxon>Dikarya</taxon>
        <taxon>Basidiomycota</taxon>
        <taxon>Agaricomycotina</taxon>
        <taxon>Agaricomycetes</taxon>
        <taxon>Agaricomycetidae</taxon>
        <taxon>Agaricales</taxon>
        <taxon>Marasmiineae</taxon>
        <taxon>Mycenaceae</taxon>
        <taxon>Favolaschia</taxon>
    </lineage>
</organism>
<keyword evidence="2" id="KW-1185">Reference proteome</keyword>
<proteinExistence type="predicted"/>
<name>A0AAV9ZA23_9AGAR</name>
<dbReference type="Gene3D" id="3.80.10.10">
    <property type="entry name" value="Ribonuclease Inhibitor"/>
    <property type="match status" value="1"/>
</dbReference>
<evidence type="ECO:0000313" key="2">
    <source>
        <dbReference type="Proteomes" id="UP001362999"/>
    </source>
</evidence>
<accession>A0AAV9ZA23</accession>
<dbReference type="InterPro" id="IPR032675">
    <property type="entry name" value="LRR_dom_sf"/>
</dbReference>
<dbReference type="Proteomes" id="UP001362999">
    <property type="component" value="Unassembled WGS sequence"/>
</dbReference>